<evidence type="ECO:0000256" key="6">
    <source>
        <dbReference type="ARBA" id="ARBA00022989"/>
    </source>
</evidence>
<keyword evidence="4" id="KW-0547">Nucleotide-binding</keyword>
<feature type="domain" description="ABC transmembrane type-1" evidence="11">
    <location>
        <begin position="35"/>
        <end position="311"/>
    </location>
</feature>
<organism evidence="12 13">
    <name type="scientific">Stappia indica</name>
    <dbReference type="NCBI Taxonomy" id="538381"/>
    <lineage>
        <taxon>Bacteria</taxon>
        <taxon>Pseudomonadati</taxon>
        <taxon>Pseudomonadota</taxon>
        <taxon>Alphaproteobacteria</taxon>
        <taxon>Hyphomicrobiales</taxon>
        <taxon>Stappiaceae</taxon>
        <taxon>Stappia</taxon>
    </lineage>
</organism>
<dbReference type="Pfam" id="PF00664">
    <property type="entry name" value="ABC_membrane"/>
    <property type="match status" value="1"/>
</dbReference>
<dbReference type="PANTHER" id="PTHR43394:SF1">
    <property type="entry name" value="ATP-BINDING CASSETTE SUB-FAMILY B MEMBER 10, MITOCHONDRIAL"/>
    <property type="match status" value="1"/>
</dbReference>
<dbReference type="GO" id="GO:0090374">
    <property type="term" value="P:oligopeptide export from mitochondrion"/>
    <property type="evidence" value="ECO:0007669"/>
    <property type="project" value="TreeGrafter"/>
</dbReference>
<dbReference type="SUPFAM" id="SSF90123">
    <property type="entry name" value="ABC transporter transmembrane region"/>
    <property type="match status" value="1"/>
</dbReference>
<dbReference type="SMART" id="SM00382">
    <property type="entry name" value="AAA"/>
    <property type="match status" value="1"/>
</dbReference>
<feature type="transmembrane region" description="Helical" evidence="9">
    <location>
        <begin position="144"/>
        <end position="168"/>
    </location>
</feature>
<evidence type="ECO:0000256" key="5">
    <source>
        <dbReference type="ARBA" id="ARBA00022840"/>
    </source>
</evidence>
<evidence type="ECO:0000256" key="2">
    <source>
        <dbReference type="ARBA" id="ARBA00005417"/>
    </source>
</evidence>
<dbReference type="InterPro" id="IPR011527">
    <property type="entry name" value="ABC1_TM_dom"/>
</dbReference>
<feature type="transmembrane region" description="Helical" evidence="9">
    <location>
        <begin position="174"/>
        <end position="193"/>
    </location>
</feature>
<keyword evidence="5 12" id="KW-0067">ATP-binding</keyword>
<dbReference type="Gene3D" id="1.20.1560.10">
    <property type="entry name" value="ABC transporter type 1, transmembrane domain"/>
    <property type="match status" value="1"/>
</dbReference>
<feature type="domain" description="ABC transporter" evidence="10">
    <location>
        <begin position="353"/>
        <end position="586"/>
    </location>
</feature>
<feature type="transmembrane region" description="Helical" evidence="9">
    <location>
        <begin position="261"/>
        <end position="282"/>
    </location>
</feature>
<dbReference type="STRING" id="538381.GCA_001696535_00432"/>
<dbReference type="SUPFAM" id="SSF52540">
    <property type="entry name" value="P-loop containing nucleoside triphosphate hydrolases"/>
    <property type="match status" value="1"/>
</dbReference>
<dbReference type="RefSeq" id="WP_097176450.1">
    <property type="nucleotide sequence ID" value="NZ_OBML01000014.1"/>
</dbReference>
<keyword evidence="13" id="KW-1185">Reference proteome</keyword>
<dbReference type="InterPro" id="IPR017871">
    <property type="entry name" value="ABC_transporter-like_CS"/>
</dbReference>
<keyword evidence="3 9" id="KW-0812">Transmembrane</keyword>
<dbReference type="PANTHER" id="PTHR43394">
    <property type="entry name" value="ATP-DEPENDENT PERMEASE MDL1, MITOCHONDRIAL"/>
    <property type="match status" value="1"/>
</dbReference>
<dbReference type="EMBL" id="OBML01000014">
    <property type="protein sequence ID" value="SOC25329.1"/>
    <property type="molecule type" value="Genomic_DNA"/>
</dbReference>
<evidence type="ECO:0000259" key="11">
    <source>
        <dbReference type="PROSITE" id="PS50929"/>
    </source>
</evidence>
<evidence type="ECO:0000313" key="12">
    <source>
        <dbReference type="EMBL" id="SOC25329.1"/>
    </source>
</evidence>
<feature type="transmembrane region" description="Helical" evidence="9">
    <location>
        <begin position="30"/>
        <end position="55"/>
    </location>
</feature>
<dbReference type="FunFam" id="3.40.50.300:FF:000218">
    <property type="entry name" value="Multidrug ABC transporter ATP-binding protein"/>
    <property type="match status" value="1"/>
</dbReference>
<dbReference type="InterPro" id="IPR036640">
    <property type="entry name" value="ABC1_TM_sf"/>
</dbReference>
<dbReference type="Gene3D" id="3.40.50.300">
    <property type="entry name" value="P-loop containing nucleotide triphosphate hydrolases"/>
    <property type="match status" value="1"/>
</dbReference>
<evidence type="ECO:0000313" key="13">
    <source>
        <dbReference type="Proteomes" id="UP000219331"/>
    </source>
</evidence>
<gene>
    <name evidence="12" type="ORF">SAMN05421512_11442</name>
</gene>
<keyword evidence="6 9" id="KW-1133">Transmembrane helix</keyword>
<evidence type="ECO:0000256" key="4">
    <source>
        <dbReference type="ARBA" id="ARBA00022741"/>
    </source>
</evidence>
<dbReference type="OrthoDB" id="9808328at2"/>
<dbReference type="Proteomes" id="UP000219331">
    <property type="component" value="Unassembled WGS sequence"/>
</dbReference>
<dbReference type="CDD" id="cd18552">
    <property type="entry name" value="ABC_6TM_MsbA_like"/>
    <property type="match status" value="1"/>
</dbReference>
<evidence type="ECO:0000256" key="9">
    <source>
        <dbReference type="SAM" id="Phobius"/>
    </source>
</evidence>
<feature type="transmembrane region" description="Helical" evidence="9">
    <location>
        <begin position="67"/>
        <end position="84"/>
    </location>
</feature>
<dbReference type="GO" id="GO:0005886">
    <property type="term" value="C:plasma membrane"/>
    <property type="evidence" value="ECO:0007669"/>
    <property type="project" value="UniProtKB-SubCell"/>
</dbReference>
<sequence length="595" mass="64762">MKRIWSRLFADPEGTPYLVRRLVLENARDYVWRYILAFVFMGLVAASTAASAWIMKDVINEVFLERDATMVMVIAGFVMFIFAVKGLATYGQLVVLGEIGNAIVARTQSRLFEAITRQDVAFFETAGIGDLGTRLSHNATAARVALDLIVTALGRDLLTVIALVAVMIAQDPLMSLIALVIMPPAIIIIAGLVRRVRRVAKSQFVSLTRILSIAQETIAGIRVVKAFAVEERLRSDMDAAVEDVRLRANKMTRLSARTSPVMETLGGVAIALVILYGGFSVIERGSDPGAFFAFITALLLAYDPARRLARLHVNLSAHMVGVRLMYEVLDRASAEAADEDARLPGAAFQPGDVRFENVAFQYREAPALAGLDLTARAGEVTALVGPSGAGKSTVFSLLERFYEPVSGRITVGGRDIRDTTIPDMRAAIALVSQDTFLFDMSVRDNIAMGRPAASEDEIVQAAREANAHDFVMELDEGYDTRVGEGGGRLSGGQRQRVAIARAILRDAPILLLDEATSALDSESEAKIQEALSRLMKGRTTLVIAHRLSTVREADQIVVMDRGRAIESGTHRELFARGGLYKRLCDLQFSEGGSND</sequence>
<keyword evidence="7 9" id="KW-0472">Membrane</keyword>
<reference evidence="12 13" key="1">
    <citation type="submission" date="2017-08" db="EMBL/GenBank/DDBJ databases">
        <authorList>
            <person name="de Groot N.N."/>
        </authorList>
    </citation>
    <scope>NUCLEOTIDE SEQUENCE [LARGE SCALE GENOMIC DNA]</scope>
    <source>
        <strain evidence="12 13">USBA 352</strain>
    </source>
</reference>
<dbReference type="InterPro" id="IPR027417">
    <property type="entry name" value="P-loop_NTPase"/>
</dbReference>
<dbReference type="InterPro" id="IPR003439">
    <property type="entry name" value="ABC_transporter-like_ATP-bd"/>
</dbReference>
<dbReference type="PROSITE" id="PS00211">
    <property type="entry name" value="ABC_TRANSPORTER_1"/>
    <property type="match status" value="1"/>
</dbReference>
<dbReference type="PROSITE" id="PS50929">
    <property type="entry name" value="ABC_TM1F"/>
    <property type="match status" value="1"/>
</dbReference>
<evidence type="ECO:0000256" key="3">
    <source>
        <dbReference type="ARBA" id="ARBA00022692"/>
    </source>
</evidence>
<dbReference type="GO" id="GO:0015421">
    <property type="term" value="F:ABC-type oligopeptide transporter activity"/>
    <property type="evidence" value="ECO:0007669"/>
    <property type="project" value="TreeGrafter"/>
</dbReference>
<dbReference type="GO" id="GO:0005524">
    <property type="term" value="F:ATP binding"/>
    <property type="evidence" value="ECO:0007669"/>
    <property type="project" value="UniProtKB-KW"/>
</dbReference>
<evidence type="ECO:0000256" key="1">
    <source>
        <dbReference type="ARBA" id="ARBA00004651"/>
    </source>
</evidence>
<dbReference type="PROSITE" id="PS50893">
    <property type="entry name" value="ABC_TRANSPORTER_2"/>
    <property type="match status" value="1"/>
</dbReference>
<dbReference type="InterPro" id="IPR039421">
    <property type="entry name" value="Type_1_exporter"/>
</dbReference>
<comment type="similarity">
    <text evidence="2">Belongs to the ABC transporter superfamily.</text>
</comment>
<comment type="function">
    <text evidence="8">Part of an ABC transporter complex. Transmembrane domains (TMD) form a pore in the inner membrane and the ATP-binding domain (NBD) is responsible for energy generation.</text>
</comment>
<dbReference type="AlphaFoldDB" id="A0A285TQ23"/>
<evidence type="ECO:0000256" key="7">
    <source>
        <dbReference type="ARBA" id="ARBA00023136"/>
    </source>
</evidence>
<protein>
    <submittedName>
        <fullName evidence="12">ATP-binding cassette, subfamily B</fullName>
    </submittedName>
</protein>
<evidence type="ECO:0000256" key="8">
    <source>
        <dbReference type="ARBA" id="ARBA00024725"/>
    </source>
</evidence>
<proteinExistence type="inferred from homology"/>
<dbReference type="Pfam" id="PF00005">
    <property type="entry name" value="ABC_tran"/>
    <property type="match status" value="1"/>
</dbReference>
<name>A0A285TQ23_9HYPH</name>
<dbReference type="InterPro" id="IPR003593">
    <property type="entry name" value="AAA+_ATPase"/>
</dbReference>
<comment type="subcellular location">
    <subcellularLocation>
        <location evidence="1">Cell membrane</location>
        <topology evidence="1">Multi-pass membrane protein</topology>
    </subcellularLocation>
</comment>
<evidence type="ECO:0000259" key="10">
    <source>
        <dbReference type="PROSITE" id="PS50893"/>
    </source>
</evidence>
<accession>A0A285TQ23</accession>
<dbReference type="GO" id="GO:0016887">
    <property type="term" value="F:ATP hydrolysis activity"/>
    <property type="evidence" value="ECO:0007669"/>
    <property type="project" value="InterPro"/>
</dbReference>